<dbReference type="InterPro" id="IPR025246">
    <property type="entry name" value="IS30-like_HTH"/>
</dbReference>
<gene>
    <name evidence="4" type="ORF">J2S55_009024</name>
</gene>
<name>A0ABT9RKC7_9ACTN</name>
<dbReference type="SUPFAM" id="SSF46785">
    <property type="entry name" value="Winged helix' DNA-binding domain"/>
    <property type="match status" value="1"/>
</dbReference>
<dbReference type="InterPro" id="IPR051917">
    <property type="entry name" value="Transposase-Integrase"/>
</dbReference>
<dbReference type="RefSeq" id="WP_306874045.1">
    <property type="nucleotide sequence ID" value="NZ_JAUSRB010000002.1"/>
</dbReference>
<dbReference type="Pfam" id="PF12802">
    <property type="entry name" value="MarR_2"/>
    <property type="match status" value="1"/>
</dbReference>
<feature type="domain" description="HTH marR-type" evidence="2">
    <location>
        <begin position="97"/>
        <end position="157"/>
    </location>
</feature>
<sequence>MPGSRLTHDERQQIALWLAEGVGYAEMGRRLGRPTSTISREVARNSRSGGYLADRAQQAAAKRARRRRITQPEPPPSADERVREFVEEFAVLLSGTGLQRMASRVFASLLTAEAGGLTAADLVKRLRVSPASVSKSIGYLETMELVGRTAAPGGRRERYTVHEDAWLRAWQADTRAHANVTEATRRGIELFGADTPAGVRLAQMNHFFARLSEQMHGSSLTDAAVRDALTVIAALVYGARALTLDELAAPLEWPPERAAEALDTIDRHPALADPLMLQAGGGTYTMEPSPDRLTAAQREALQARLLEQPQP</sequence>
<evidence type="ECO:0000313" key="5">
    <source>
        <dbReference type="Proteomes" id="UP001230426"/>
    </source>
</evidence>
<keyword evidence="4" id="KW-0238">DNA-binding</keyword>
<dbReference type="InterPro" id="IPR000835">
    <property type="entry name" value="HTH_MarR-typ"/>
</dbReference>
<feature type="region of interest" description="Disordered" evidence="1">
    <location>
        <begin position="61"/>
        <end position="80"/>
    </location>
</feature>
<protein>
    <submittedName>
        <fullName evidence="4">DNA-binding MarR family transcriptional regulator</fullName>
    </submittedName>
</protein>
<dbReference type="InterPro" id="IPR036388">
    <property type="entry name" value="WH-like_DNA-bd_sf"/>
</dbReference>
<organism evidence="4 5">
    <name type="scientific">Streptosporangium brasiliense</name>
    <dbReference type="NCBI Taxonomy" id="47480"/>
    <lineage>
        <taxon>Bacteria</taxon>
        <taxon>Bacillati</taxon>
        <taxon>Actinomycetota</taxon>
        <taxon>Actinomycetes</taxon>
        <taxon>Streptosporangiales</taxon>
        <taxon>Streptosporangiaceae</taxon>
        <taxon>Streptosporangium</taxon>
    </lineage>
</organism>
<evidence type="ECO:0000256" key="1">
    <source>
        <dbReference type="SAM" id="MobiDB-lite"/>
    </source>
</evidence>
<dbReference type="InterPro" id="IPR036390">
    <property type="entry name" value="WH_DNA-bd_sf"/>
</dbReference>
<evidence type="ECO:0000259" key="3">
    <source>
        <dbReference type="Pfam" id="PF13936"/>
    </source>
</evidence>
<comment type="caution">
    <text evidence="4">The sequence shown here is derived from an EMBL/GenBank/DDBJ whole genome shotgun (WGS) entry which is preliminary data.</text>
</comment>
<dbReference type="Gene3D" id="1.10.10.10">
    <property type="entry name" value="Winged helix-like DNA-binding domain superfamily/Winged helix DNA-binding domain"/>
    <property type="match status" value="1"/>
</dbReference>
<evidence type="ECO:0000259" key="2">
    <source>
        <dbReference type="Pfam" id="PF12802"/>
    </source>
</evidence>
<proteinExistence type="predicted"/>
<dbReference type="EMBL" id="JAUSRB010000002">
    <property type="protein sequence ID" value="MDP9869758.1"/>
    <property type="molecule type" value="Genomic_DNA"/>
</dbReference>
<dbReference type="PANTHER" id="PTHR10948:SF23">
    <property type="entry name" value="TRANSPOSASE INSI FOR INSERTION SEQUENCE ELEMENT IS30A-RELATED"/>
    <property type="match status" value="1"/>
</dbReference>
<accession>A0ABT9RKC7</accession>
<keyword evidence="5" id="KW-1185">Reference proteome</keyword>
<feature type="domain" description="Transposase IS30-like HTH" evidence="3">
    <location>
        <begin position="3"/>
        <end position="45"/>
    </location>
</feature>
<dbReference type="PANTHER" id="PTHR10948">
    <property type="entry name" value="TRANSPOSASE"/>
    <property type="match status" value="1"/>
</dbReference>
<dbReference type="Pfam" id="PF13936">
    <property type="entry name" value="HTH_38"/>
    <property type="match status" value="1"/>
</dbReference>
<dbReference type="GO" id="GO:0003677">
    <property type="term" value="F:DNA binding"/>
    <property type="evidence" value="ECO:0007669"/>
    <property type="project" value="UniProtKB-KW"/>
</dbReference>
<evidence type="ECO:0000313" key="4">
    <source>
        <dbReference type="EMBL" id="MDP9869758.1"/>
    </source>
</evidence>
<reference evidence="4 5" key="1">
    <citation type="submission" date="2023-07" db="EMBL/GenBank/DDBJ databases">
        <title>Sequencing the genomes of 1000 actinobacteria strains.</title>
        <authorList>
            <person name="Klenk H.-P."/>
        </authorList>
    </citation>
    <scope>NUCLEOTIDE SEQUENCE [LARGE SCALE GENOMIC DNA]</scope>
    <source>
        <strain evidence="4 5">DSM 44109</strain>
    </source>
</reference>
<dbReference type="Proteomes" id="UP001230426">
    <property type="component" value="Unassembled WGS sequence"/>
</dbReference>